<evidence type="ECO:0000256" key="2">
    <source>
        <dbReference type="ARBA" id="ARBA00004752"/>
    </source>
</evidence>
<feature type="domain" description="Mur ligase central" evidence="10">
    <location>
        <begin position="132"/>
        <end position="303"/>
    </location>
</feature>
<keyword evidence="7 8" id="KW-0573">Peptidoglycan synthesis</keyword>
<comment type="similarity">
    <text evidence="7">Belongs to the MurCDEF family.</text>
</comment>
<feature type="domain" description="Mur ligase C-terminal" evidence="9">
    <location>
        <begin position="325"/>
        <end position="437"/>
    </location>
</feature>
<dbReference type="InterPro" id="IPR036615">
    <property type="entry name" value="Mur_ligase_C_dom_sf"/>
</dbReference>
<dbReference type="InterPro" id="IPR004101">
    <property type="entry name" value="Mur_ligase_C"/>
</dbReference>
<keyword evidence="6 7" id="KW-0067">ATP-binding</keyword>
<evidence type="ECO:0000256" key="5">
    <source>
        <dbReference type="ARBA" id="ARBA00022741"/>
    </source>
</evidence>
<dbReference type="EC" id="6.3.2.9" evidence="7 8"/>
<evidence type="ECO:0000256" key="8">
    <source>
        <dbReference type="RuleBase" id="RU003664"/>
    </source>
</evidence>
<protein>
    <recommendedName>
        <fullName evidence="7 8">UDP-N-acetylmuramoylalanine--D-glutamate ligase</fullName>
        <ecNumber evidence="7 8">6.3.2.9</ecNumber>
    </recommendedName>
    <alternativeName>
        <fullName evidence="7">D-glutamic acid-adding enzyme</fullName>
    </alternativeName>
    <alternativeName>
        <fullName evidence="7">UDP-N-acetylmuramoyl-L-alanyl-D-glutamate synthetase</fullName>
    </alternativeName>
</protein>
<dbReference type="Proteomes" id="UP001497493">
    <property type="component" value="Chromosome"/>
</dbReference>
<dbReference type="PANTHER" id="PTHR43692">
    <property type="entry name" value="UDP-N-ACETYLMURAMOYLALANINE--D-GLUTAMATE LIGASE"/>
    <property type="match status" value="1"/>
</dbReference>
<keyword evidence="7 8" id="KW-0131">Cell cycle</keyword>
<comment type="pathway">
    <text evidence="2 7 8">Cell wall biogenesis; peptidoglycan biosynthesis.</text>
</comment>
<keyword evidence="7 8" id="KW-0133">Cell shape</keyword>
<evidence type="ECO:0000313" key="11">
    <source>
        <dbReference type="EMBL" id="CAL1240193.1"/>
    </source>
</evidence>
<dbReference type="SUPFAM" id="SSF53244">
    <property type="entry name" value="MurD-like peptide ligases, peptide-binding domain"/>
    <property type="match status" value="1"/>
</dbReference>
<evidence type="ECO:0000256" key="4">
    <source>
        <dbReference type="ARBA" id="ARBA00022598"/>
    </source>
</evidence>
<keyword evidence="4 7" id="KW-0436">Ligase</keyword>
<dbReference type="EMBL" id="OZ026884">
    <property type="protein sequence ID" value="CAL1240193.1"/>
    <property type="molecule type" value="Genomic_DNA"/>
</dbReference>
<proteinExistence type="inferred from homology"/>
<evidence type="ECO:0000256" key="3">
    <source>
        <dbReference type="ARBA" id="ARBA00022490"/>
    </source>
</evidence>
<dbReference type="InterPro" id="IPR005762">
    <property type="entry name" value="MurD"/>
</dbReference>
<accession>A0ABM9NHT6</accession>
<feature type="binding site" evidence="7">
    <location>
        <begin position="134"/>
        <end position="140"/>
    </location>
    <ligand>
        <name>ATP</name>
        <dbReference type="ChEBI" id="CHEBI:30616"/>
    </ligand>
</feature>
<dbReference type="SUPFAM" id="SSF53623">
    <property type="entry name" value="MurD-like peptide ligases, catalytic domain"/>
    <property type="match status" value="1"/>
</dbReference>
<organism evidence="11 12">
    <name type="scientific">Candidatus Methylocalor cossyra</name>
    <dbReference type="NCBI Taxonomy" id="3108543"/>
    <lineage>
        <taxon>Bacteria</taxon>
        <taxon>Pseudomonadati</taxon>
        <taxon>Pseudomonadota</taxon>
        <taxon>Gammaproteobacteria</taxon>
        <taxon>Methylococcales</taxon>
        <taxon>Methylococcaceae</taxon>
        <taxon>Candidatus Methylocalor</taxon>
    </lineage>
</organism>
<dbReference type="Gene3D" id="3.40.50.720">
    <property type="entry name" value="NAD(P)-binding Rossmann-like Domain"/>
    <property type="match status" value="1"/>
</dbReference>
<evidence type="ECO:0000259" key="9">
    <source>
        <dbReference type="Pfam" id="PF02875"/>
    </source>
</evidence>
<evidence type="ECO:0000256" key="6">
    <source>
        <dbReference type="ARBA" id="ARBA00022840"/>
    </source>
</evidence>
<keyword evidence="5 7" id="KW-0547">Nucleotide-binding</keyword>
<name>A0ABM9NHT6_9GAMM</name>
<dbReference type="GO" id="GO:0008764">
    <property type="term" value="F:UDP-N-acetylmuramoylalanine-D-glutamate ligase activity"/>
    <property type="evidence" value="ECO:0007669"/>
    <property type="project" value="UniProtKB-EC"/>
</dbReference>
<dbReference type="HAMAP" id="MF_00639">
    <property type="entry name" value="MurD"/>
    <property type="match status" value="1"/>
</dbReference>
<dbReference type="NCBIfam" id="TIGR01087">
    <property type="entry name" value="murD"/>
    <property type="match status" value="1"/>
</dbReference>
<keyword evidence="12" id="KW-1185">Reference proteome</keyword>
<keyword evidence="7 8" id="KW-0961">Cell wall biogenesis/degradation</keyword>
<dbReference type="Pfam" id="PF02875">
    <property type="entry name" value="Mur_ligase_C"/>
    <property type="match status" value="1"/>
</dbReference>
<dbReference type="InterPro" id="IPR036565">
    <property type="entry name" value="Mur-like_cat_sf"/>
</dbReference>
<comment type="function">
    <text evidence="7 8">Cell wall formation. Catalyzes the addition of glutamate to the nucleotide precursor UDP-N-acetylmuramoyl-L-alanine (UMA).</text>
</comment>
<comment type="catalytic activity">
    <reaction evidence="7 8">
        <text>UDP-N-acetyl-alpha-D-muramoyl-L-alanine + D-glutamate + ATP = UDP-N-acetyl-alpha-D-muramoyl-L-alanyl-D-glutamate + ADP + phosphate + H(+)</text>
        <dbReference type="Rhea" id="RHEA:16429"/>
        <dbReference type="ChEBI" id="CHEBI:15378"/>
        <dbReference type="ChEBI" id="CHEBI:29986"/>
        <dbReference type="ChEBI" id="CHEBI:30616"/>
        <dbReference type="ChEBI" id="CHEBI:43474"/>
        <dbReference type="ChEBI" id="CHEBI:83898"/>
        <dbReference type="ChEBI" id="CHEBI:83900"/>
        <dbReference type="ChEBI" id="CHEBI:456216"/>
        <dbReference type="EC" id="6.3.2.9"/>
    </reaction>
</comment>
<dbReference type="Pfam" id="PF08245">
    <property type="entry name" value="Mur_ligase_M"/>
    <property type="match status" value="1"/>
</dbReference>
<dbReference type="Gene3D" id="3.40.1190.10">
    <property type="entry name" value="Mur-like, catalytic domain"/>
    <property type="match status" value="1"/>
</dbReference>
<evidence type="ECO:0000256" key="7">
    <source>
        <dbReference type="HAMAP-Rule" id="MF_00639"/>
    </source>
</evidence>
<evidence type="ECO:0000256" key="1">
    <source>
        <dbReference type="ARBA" id="ARBA00004496"/>
    </source>
</evidence>
<gene>
    <name evidence="7 11" type="primary">murD</name>
    <name evidence="11" type="ORF">MECH1_V1_1417</name>
</gene>
<evidence type="ECO:0000259" key="10">
    <source>
        <dbReference type="Pfam" id="PF08245"/>
    </source>
</evidence>
<dbReference type="InterPro" id="IPR013221">
    <property type="entry name" value="Mur_ligase_cen"/>
</dbReference>
<sequence length="462" mass="49427">MPAADRNEPQIPSANPFARLGMERDARVLVVGLGKTGYSVARFLSRQGFSFAVADSREKPPCLRELQEHLPDAGVFLGGFRTEAFRAATHLVVSPGVALDTPEIAAAAQRGVPVLGDLDLFACVARAPIVAITGANGKSTVTTLVGLMAEADGKRTRTGGNLGTPMLDLLDAAAELYVLELSSFQLERSTLLEATAATVLNISPDHLDRYPDLAAYAAAKRRIFRGGGLMVLNRDDPAVAAMAEPGRRCRWFGLQGPEVDYGLGRLGEEEWLLRRGEPLLRLAEVRLQGRHNIANALAAVALADAVGVTPAAMVQVLRQFRGLDHRMQWVAEVDGVAWINDSKATNVGACAAALAGLERRAVLIAGGDGKGADFTLLRPVVRDKVRAAVVMGRDAGLLEAALRDLIPLVRAQTMREAVQAARALAQPGDVVLLAPACSSLDQYKDYQERGRIFMEAVRSMQS</sequence>
<dbReference type="Gene3D" id="3.90.190.20">
    <property type="entry name" value="Mur ligase, C-terminal domain"/>
    <property type="match status" value="1"/>
</dbReference>
<keyword evidence="3 7" id="KW-0963">Cytoplasm</keyword>
<keyword evidence="7 8" id="KW-0132">Cell division</keyword>
<dbReference type="SUPFAM" id="SSF51984">
    <property type="entry name" value="MurCD N-terminal domain"/>
    <property type="match status" value="1"/>
</dbReference>
<reference evidence="11 12" key="1">
    <citation type="submission" date="2024-04" db="EMBL/GenBank/DDBJ databases">
        <authorList>
            <person name="Cremers G."/>
        </authorList>
    </citation>
    <scope>NUCLEOTIDE SEQUENCE [LARGE SCALE GENOMIC DNA]</scope>
    <source>
        <strain evidence="11">MeCH1-AG</strain>
    </source>
</reference>
<dbReference type="RefSeq" id="WP_348759696.1">
    <property type="nucleotide sequence ID" value="NZ_OZ026884.1"/>
</dbReference>
<evidence type="ECO:0000313" key="12">
    <source>
        <dbReference type="Proteomes" id="UP001497493"/>
    </source>
</evidence>
<dbReference type="PANTHER" id="PTHR43692:SF1">
    <property type="entry name" value="UDP-N-ACETYLMURAMOYLALANINE--D-GLUTAMATE LIGASE"/>
    <property type="match status" value="1"/>
</dbReference>
<dbReference type="Pfam" id="PF21799">
    <property type="entry name" value="MurD-like_N"/>
    <property type="match status" value="1"/>
</dbReference>
<comment type="subcellular location">
    <subcellularLocation>
        <location evidence="1 7 8">Cytoplasm</location>
    </subcellularLocation>
</comment>